<feature type="transmembrane region" description="Helical" evidence="1">
    <location>
        <begin position="6"/>
        <end position="27"/>
    </location>
</feature>
<accession>A0A0B7P1N2</accession>
<protein>
    <submittedName>
        <fullName evidence="2">Hypothetical membrane protein</fullName>
    </submittedName>
</protein>
<reference evidence="2" key="1">
    <citation type="submission" date="2014-08" db="EMBL/GenBank/DDBJ databases">
        <authorList>
            <person name="Falentin Helene"/>
        </authorList>
    </citation>
    <scope>NUCLEOTIDE SEQUENCE</scope>
</reference>
<dbReference type="PANTHER" id="PTHR35007">
    <property type="entry name" value="INTEGRAL MEMBRANE PROTEIN-RELATED"/>
    <property type="match status" value="1"/>
</dbReference>
<dbReference type="PANTHER" id="PTHR35007:SF1">
    <property type="entry name" value="PILUS ASSEMBLY PROTEIN"/>
    <property type="match status" value="1"/>
</dbReference>
<dbReference type="AlphaFoldDB" id="A0A0B7P1N2"/>
<name>A0A0B7P1N2_PROFF</name>
<dbReference type="RefSeq" id="WP_013162042.1">
    <property type="nucleotide sequence ID" value="NZ_CP010341.1"/>
</dbReference>
<dbReference type="KEGG" id="pfre:RM25_2086"/>
<dbReference type="GeneID" id="61221232"/>
<evidence type="ECO:0000313" key="2">
    <source>
        <dbReference type="EMBL" id="CEP27623.1"/>
    </source>
</evidence>
<keyword evidence="1" id="KW-0472">Membrane</keyword>
<keyword evidence="1" id="KW-0812">Transmembrane</keyword>
<gene>
    <name evidence="2" type="ORF">PFCIRM138_04435</name>
</gene>
<feature type="transmembrane region" description="Helical" evidence="1">
    <location>
        <begin position="126"/>
        <end position="145"/>
    </location>
</feature>
<feature type="transmembrane region" description="Helical" evidence="1">
    <location>
        <begin position="274"/>
        <end position="295"/>
    </location>
</feature>
<dbReference type="PATRIC" id="fig|66712.6.peg.2132"/>
<keyword evidence="1" id="KW-1133">Transmembrane helix</keyword>
<organism evidence="2">
    <name type="scientific">Propionibacterium freudenreichii subsp. freudenreichii</name>
    <dbReference type="NCBI Taxonomy" id="66712"/>
    <lineage>
        <taxon>Bacteria</taxon>
        <taxon>Bacillati</taxon>
        <taxon>Actinomycetota</taxon>
        <taxon>Actinomycetes</taxon>
        <taxon>Propionibacteriales</taxon>
        <taxon>Propionibacteriaceae</taxon>
        <taxon>Propionibacterium</taxon>
    </lineage>
</organism>
<dbReference type="EMBL" id="LM676439">
    <property type="protein sequence ID" value="CEP27623.1"/>
    <property type="molecule type" value="Genomic_DNA"/>
</dbReference>
<evidence type="ECO:0000256" key="1">
    <source>
        <dbReference type="SAM" id="Phobius"/>
    </source>
</evidence>
<proteinExistence type="predicted"/>
<feature type="transmembrane region" description="Helical" evidence="1">
    <location>
        <begin position="100"/>
        <end position="120"/>
    </location>
</feature>
<sequence>MPDPAILVIISGAVAGLGAFLVLAGWARRPVRMGDAFAALDGTVAGRQGPEEDLVRDADSSLERLGAYAYARLHLPLGRRARGMLQLSDRSIGDFMAEKIVLCLAGLALPTIVTAVSAAMGSPLRAPTLLVALALGALGWCWPDLSLRAGSKRTRFEADEALLTLFDLVMLERMANRSATQALSAAASVSDVAIFRRVRGVLAQAGLEQRPPWDGLRRLAHDLRLPPLEDLADIMQLDEQGASLTEALAARVEELRDAHLSAGRMEAQEVSERMTLWMALPVMVFGLSFIAPPLMRLAGVA</sequence>